<keyword evidence="5" id="KW-0966">Cell projection</keyword>
<dbReference type="Gene3D" id="3.40.50.410">
    <property type="entry name" value="von Willebrand factor, type A domain"/>
    <property type="match status" value="1"/>
</dbReference>
<dbReference type="OrthoDB" id="9808068at2"/>
<dbReference type="KEGG" id="gem:GM21_4085"/>
<dbReference type="InterPro" id="IPR002035">
    <property type="entry name" value="VWF_A"/>
</dbReference>
<dbReference type="PANTHER" id="PTHR42792">
    <property type="entry name" value="FLAGELLIN"/>
    <property type="match status" value="1"/>
</dbReference>
<dbReference type="SUPFAM" id="SSF64518">
    <property type="entry name" value="Phase 1 flagellin"/>
    <property type="match status" value="1"/>
</dbReference>
<dbReference type="PROSITE" id="PS50234">
    <property type="entry name" value="VWFA"/>
    <property type="match status" value="1"/>
</dbReference>
<dbReference type="SMART" id="SM00327">
    <property type="entry name" value="VWA"/>
    <property type="match status" value="1"/>
</dbReference>
<evidence type="ECO:0000256" key="3">
    <source>
        <dbReference type="ARBA" id="ARBA00022729"/>
    </source>
</evidence>
<dbReference type="InterPro" id="IPR036465">
    <property type="entry name" value="vWFA_dom_sf"/>
</dbReference>
<proteinExistence type="predicted"/>
<dbReference type="InterPro" id="IPR001492">
    <property type="entry name" value="Flagellin"/>
</dbReference>
<dbReference type="Pfam" id="PF25106">
    <property type="entry name" value="VWA_4"/>
    <property type="match status" value="1"/>
</dbReference>
<dbReference type="InterPro" id="IPR056861">
    <property type="entry name" value="HMCN1-like_VWA"/>
</dbReference>
<dbReference type="GO" id="GO:0009288">
    <property type="term" value="C:bacterial-type flagellum"/>
    <property type="evidence" value="ECO:0007669"/>
    <property type="project" value="InterPro"/>
</dbReference>
<dbReference type="STRING" id="443144.GM21_4085"/>
<reference evidence="5" key="1">
    <citation type="submission" date="2009-07" db="EMBL/GenBank/DDBJ databases">
        <title>Complete sequence of Geobacter sp. M21.</title>
        <authorList>
            <consortium name="US DOE Joint Genome Institute"/>
            <person name="Lucas S."/>
            <person name="Copeland A."/>
            <person name="Lapidus A."/>
            <person name="Glavina del Rio T."/>
            <person name="Dalin E."/>
            <person name="Tice H."/>
            <person name="Bruce D."/>
            <person name="Goodwin L."/>
            <person name="Pitluck S."/>
            <person name="Saunders E."/>
            <person name="Brettin T."/>
            <person name="Detter J.C."/>
            <person name="Han C."/>
            <person name="Larimer F."/>
            <person name="Land M."/>
            <person name="Hauser L."/>
            <person name="Kyrpides N."/>
            <person name="Ovchinnikova G."/>
            <person name="Lovley D."/>
        </authorList>
    </citation>
    <scope>NUCLEOTIDE SEQUENCE [LARGE SCALE GENOMIC DNA]</scope>
    <source>
        <strain evidence="5">M21</strain>
    </source>
</reference>
<dbReference type="HOGENOM" id="CLU_013955_1_0_7"/>
<organism evidence="5">
    <name type="scientific">Geobacter sp. (strain M21)</name>
    <dbReference type="NCBI Taxonomy" id="443144"/>
    <lineage>
        <taxon>Bacteria</taxon>
        <taxon>Pseudomonadati</taxon>
        <taxon>Thermodesulfobacteriota</taxon>
        <taxon>Desulfuromonadia</taxon>
        <taxon>Geobacterales</taxon>
        <taxon>Geobacteraceae</taxon>
        <taxon>Geobacter</taxon>
    </lineage>
</organism>
<protein>
    <submittedName>
        <fullName evidence="5">Flagellin domain protein</fullName>
    </submittedName>
</protein>
<keyword evidence="5" id="KW-0282">Flagellum</keyword>
<evidence type="ECO:0000313" key="5">
    <source>
        <dbReference type="EMBL" id="ACT20100.1"/>
    </source>
</evidence>
<dbReference type="GO" id="GO:0005198">
    <property type="term" value="F:structural molecule activity"/>
    <property type="evidence" value="ECO:0007669"/>
    <property type="project" value="InterPro"/>
</dbReference>
<name>C6E9K0_GEOSM</name>
<accession>C6E9K0</accession>
<feature type="domain" description="VWFA" evidence="4">
    <location>
        <begin position="218"/>
        <end position="409"/>
    </location>
</feature>
<gene>
    <name evidence="5" type="ordered locus">GM21_4085</name>
</gene>
<sequence>MAANDISLVAGMRDNLLELTKTAKLTNRTQERLASGKRVNSSLDDPSNFFAAMELKNYADDLSLVHDNINNTIQTVKAASNGISAVSTLIAGMKSLVDAARITSDPAAKAKFARSYDQLYSQINSVVSDSSYNGGNLISDNDPRLLSWSSQNLPVSLNPTGTSEYVVEGKFLGAGYAFYEDGVPATGWVPNDLGTKLAPVDADATEFPVPGNAPTPLDFVFIIDSTGSMGGYINMVEANAKSFVSNMVAQGVDGRYSFVKYGDVSSGDAAVIAAPSFFTDPDAFAAAITASADSPSGGGDFPESGLEAILGAVSGLAFRAEATKRMVLLTDATVHTFADGFSAETIAGTAAAVSAAGIQLDIATVAGGVTQLTPLASATGGTVYDINDASFYTDNFGVTPDPATPTHNLTVVSADYDTDAFSIRFDPPGATKSMTAEKSGLGLYHSWVYQNFATEEGLAAATQALDAADRILRTESANFGSGSTILVTRDTLASEIANIVRTGSDNLTAADMNEEAANMLMLQTRQSLSTTSLSIASQSSQIVLKLF</sequence>
<dbReference type="Gene3D" id="1.20.1330.10">
    <property type="entry name" value="f41 fragment of flagellin, N-terminal domain"/>
    <property type="match status" value="1"/>
</dbReference>
<evidence type="ECO:0000256" key="1">
    <source>
        <dbReference type="ARBA" id="ARBA00004613"/>
    </source>
</evidence>
<evidence type="ECO:0000256" key="2">
    <source>
        <dbReference type="ARBA" id="ARBA00022525"/>
    </source>
</evidence>
<dbReference type="PANTHER" id="PTHR42792:SF2">
    <property type="entry name" value="FLAGELLIN"/>
    <property type="match status" value="1"/>
</dbReference>
<dbReference type="eggNOG" id="COG1344">
    <property type="taxonomic scope" value="Bacteria"/>
</dbReference>
<dbReference type="CDD" id="cd00198">
    <property type="entry name" value="vWFA"/>
    <property type="match status" value="1"/>
</dbReference>
<comment type="subcellular location">
    <subcellularLocation>
        <location evidence="1">Secreted</location>
    </subcellularLocation>
</comment>
<dbReference type="Pfam" id="PF00669">
    <property type="entry name" value="Flagellin_N"/>
    <property type="match status" value="1"/>
</dbReference>
<dbReference type="InterPro" id="IPR001029">
    <property type="entry name" value="Flagellin_N"/>
</dbReference>
<keyword evidence="2" id="KW-0964">Secreted</keyword>
<dbReference type="EMBL" id="CP001661">
    <property type="protein sequence ID" value="ACT20100.1"/>
    <property type="molecule type" value="Genomic_DNA"/>
</dbReference>
<evidence type="ECO:0000259" key="4">
    <source>
        <dbReference type="PROSITE" id="PS50234"/>
    </source>
</evidence>
<keyword evidence="3" id="KW-0732">Signal</keyword>
<keyword evidence="5" id="KW-0969">Cilium</keyword>
<dbReference type="AlphaFoldDB" id="C6E9K0"/>